<evidence type="ECO:0000259" key="2">
    <source>
        <dbReference type="SMART" id="SM00014"/>
    </source>
</evidence>
<dbReference type="SUPFAM" id="SSF48317">
    <property type="entry name" value="Acid phosphatase/Vanadium-dependent haloperoxidase"/>
    <property type="match status" value="1"/>
</dbReference>
<dbReference type="InterPro" id="IPR036938">
    <property type="entry name" value="PAP2/HPO_sf"/>
</dbReference>
<dbReference type="Pfam" id="PF01569">
    <property type="entry name" value="PAP2"/>
    <property type="match status" value="1"/>
</dbReference>
<dbReference type="InterPro" id="IPR000326">
    <property type="entry name" value="PAP2/HPO"/>
</dbReference>
<dbReference type="EMBL" id="BTCM01000001">
    <property type="protein sequence ID" value="GMK54199.1"/>
    <property type="molecule type" value="Genomic_DNA"/>
</dbReference>
<evidence type="ECO:0000256" key="1">
    <source>
        <dbReference type="SAM" id="MobiDB-lite"/>
    </source>
</evidence>
<dbReference type="Proteomes" id="UP001222932">
    <property type="component" value="Unassembled WGS sequence"/>
</dbReference>
<name>A0AAD3TPF1_9TREE</name>
<organism evidence="3 4">
    <name type="scientific">Cutaneotrichosporon spelunceum</name>
    <dbReference type="NCBI Taxonomy" id="1672016"/>
    <lineage>
        <taxon>Eukaryota</taxon>
        <taxon>Fungi</taxon>
        <taxon>Dikarya</taxon>
        <taxon>Basidiomycota</taxon>
        <taxon>Agaricomycotina</taxon>
        <taxon>Tremellomycetes</taxon>
        <taxon>Trichosporonales</taxon>
        <taxon>Trichosporonaceae</taxon>
        <taxon>Cutaneotrichosporon</taxon>
    </lineage>
</organism>
<dbReference type="AlphaFoldDB" id="A0AAD3TPF1"/>
<proteinExistence type="predicted"/>
<dbReference type="PANTHER" id="PTHR14969:SF13">
    <property type="entry name" value="AT30094P"/>
    <property type="match status" value="1"/>
</dbReference>
<keyword evidence="4" id="KW-1185">Reference proteome</keyword>
<protein>
    <recommendedName>
        <fullName evidence="2">Phosphatidic acid phosphatase type 2/haloperoxidase domain-containing protein</fullName>
    </recommendedName>
</protein>
<feature type="region of interest" description="Disordered" evidence="1">
    <location>
        <begin position="61"/>
        <end position="84"/>
    </location>
</feature>
<feature type="domain" description="Phosphatidic acid phosphatase type 2/haloperoxidase" evidence="2">
    <location>
        <begin position="38"/>
        <end position="154"/>
    </location>
</feature>
<dbReference type="Gene3D" id="1.20.144.10">
    <property type="entry name" value="Phosphatidic acid phosphatase type 2/haloperoxidase"/>
    <property type="match status" value="1"/>
</dbReference>
<reference evidence="3" key="2">
    <citation type="submission" date="2023-06" db="EMBL/GenBank/DDBJ databases">
        <authorList>
            <person name="Kobayashi Y."/>
            <person name="Kayamori A."/>
            <person name="Aoki K."/>
            <person name="Shiwa Y."/>
            <person name="Fujita N."/>
            <person name="Sugita T."/>
            <person name="Iwasaki W."/>
            <person name="Tanaka N."/>
            <person name="Takashima M."/>
        </authorList>
    </citation>
    <scope>NUCLEOTIDE SEQUENCE</scope>
    <source>
        <strain evidence="3">HIS016</strain>
    </source>
</reference>
<gene>
    <name evidence="3" type="ORF">CspeluHIS016_0107850</name>
</gene>
<comment type="caution">
    <text evidence="3">The sequence shown here is derived from an EMBL/GenBank/DDBJ whole genome shotgun (WGS) entry which is preliminary data.</text>
</comment>
<dbReference type="GO" id="GO:0042392">
    <property type="term" value="F:sphingosine-1-phosphate phosphatase activity"/>
    <property type="evidence" value="ECO:0007669"/>
    <property type="project" value="TreeGrafter"/>
</dbReference>
<reference evidence="3" key="1">
    <citation type="journal article" date="2023" name="BMC Genomics">
        <title>Chromosome-level genome assemblies of Cutaneotrichosporon spp. (Trichosporonales, Basidiomycota) reveal imbalanced evolution between nucleotide sequences and chromosome synteny.</title>
        <authorList>
            <person name="Kobayashi Y."/>
            <person name="Kayamori A."/>
            <person name="Aoki K."/>
            <person name="Shiwa Y."/>
            <person name="Matsutani M."/>
            <person name="Fujita N."/>
            <person name="Sugita T."/>
            <person name="Iwasaki W."/>
            <person name="Tanaka N."/>
            <person name="Takashima M."/>
        </authorList>
    </citation>
    <scope>NUCLEOTIDE SEQUENCE</scope>
    <source>
        <strain evidence="3">HIS016</strain>
    </source>
</reference>
<evidence type="ECO:0000313" key="4">
    <source>
        <dbReference type="Proteomes" id="UP001222932"/>
    </source>
</evidence>
<dbReference type="SMART" id="SM00014">
    <property type="entry name" value="acidPPc"/>
    <property type="match status" value="1"/>
</dbReference>
<sequence>MHRPSDYPSTLLWLLDETHVTVTAGTAIAILWTQKAHCLWFAAGALGSTLIARIIKKMIRQPRPPPSSPTTKAAPVRPKQTYGMPSTHSTALGFYFTYMWPLLPLATSSVWGERAALAVITGLTLWSRVELGYHTVTQVMVGTAVGVNSALGWKALWNSNSAIEIQLQTLIDTVRDKVVSRFS</sequence>
<accession>A0AAD3TPF1</accession>
<dbReference type="PANTHER" id="PTHR14969">
    <property type="entry name" value="SPHINGOSINE-1-PHOSPHATE PHOSPHOHYDROLASE"/>
    <property type="match status" value="1"/>
</dbReference>
<evidence type="ECO:0000313" key="3">
    <source>
        <dbReference type="EMBL" id="GMK54199.1"/>
    </source>
</evidence>